<accession>A0A1B2EZB7</accession>
<dbReference type="KEGG" id="moc:BB934_44935"/>
<sequence length="76" mass="8726">MLVEHKMDRCDQLMEHVAQQFYATLEAAQPWISASETLKEEFRSIARKVMKLVAERQTEGSIESMEQIIAVISSLN</sequence>
<protein>
    <submittedName>
        <fullName evidence="1">Uncharacterized protein</fullName>
    </submittedName>
</protein>
<name>A0A1B2EZB7_9HYPH</name>
<geneLocation type="plasmid" evidence="1">
    <name>unnamed4</name>
</geneLocation>
<keyword evidence="1" id="KW-0614">Plasmid</keyword>
<dbReference type="AlphaFoldDB" id="A0A1B2EZB7"/>
<reference evidence="1" key="1">
    <citation type="submission" date="2016-07" db="EMBL/GenBank/DDBJ databases">
        <title>Microvirga ossetica sp. nov. a new species of rhizobia isolated from root nodules of the legume species Vicia alpestris Steven originated from North Ossetia region in the Caucasus.</title>
        <authorList>
            <person name="Safronova V.I."/>
            <person name="Kuznetsova I.G."/>
            <person name="Sazanova A.L."/>
            <person name="Belimov A."/>
            <person name="Andronov E."/>
            <person name="Osledkin Y.S."/>
            <person name="Onishchuk O.P."/>
            <person name="Kurchak O.N."/>
            <person name="Shaposhnikov A.I."/>
            <person name="Willems A."/>
            <person name="Tikhonovich I.A."/>
        </authorList>
    </citation>
    <scope>NUCLEOTIDE SEQUENCE [LARGE SCALE GENOMIC DNA]</scope>
    <source>
        <strain evidence="1">V5/3M</strain>
        <plasmid evidence="1">unnamed4</plasmid>
    </source>
</reference>
<evidence type="ECO:0000313" key="1">
    <source>
        <dbReference type="EMBL" id="ANY85311.1"/>
    </source>
</evidence>
<dbReference type="EMBL" id="CP016620">
    <property type="protein sequence ID" value="ANY85311.1"/>
    <property type="molecule type" value="Genomic_DNA"/>
</dbReference>
<proteinExistence type="predicted"/>
<organism evidence="1">
    <name type="scientific">Microvirga ossetica</name>
    <dbReference type="NCBI Taxonomy" id="1882682"/>
    <lineage>
        <taxon>Bacteria</taxon>
        <taxon>Pseudomonadati</taxon>
        <taxon>Pseudomonadota</taxon>
        <taxon>Alphaproteobacteria</taxon>
        <taxon>Hyphomicrobiales</taxon>
        <taxon>Methylobacteriaceae</taxon>
        <taxon>Microvirga</taxon>
    </lineage>
</organism>
<gene>
    <name evidence="1" type="ORF">BB934_44935</name>
</gene>